<dbReference type="CDD" id="cd16922">
    <property type="entry name" value="HATPase_EvgS-ArcB-TorS-like"/>
    <property type="match status" value="1"/>
</dbReference>
<dbReference type="Gene3D" id="3.40.50.2300">
    <property type="match status" value="1"/>
</dbReference>
<dbReference type="InterPro" id="IPR011006">
    <property type="entry name" value="CheY-like_superfamily"/>
</dbReference>
<dbReference type="InterPro" id="IPR003594">
    <property type="entry name" value="HATPase_dom"/>
</dbReference>
<evidence type="ECO:0000256" key="3">
    <source>
        <dbReference type="ARBA" id="ARBA00022553"/>
    </source>
</evidence>
<dbReference type="AlphaFoldDB" id="A0A8J7FM15"/>
<comment type="caution">
    <text evidence="12">The sequence shown here is derived from an EMBL/GenBank/DDBJ whole genome shotgun (WGS) entry which is preliminary data.</text>
</comment>
<keyword evidence="6" id="KW-0902">Two-component regulatory system</keyword>
<dbReference type="EMBL" id="JADEWL010000127">
    <property type="protein sequence ID" value="MBE9215936.1"/>
    <property type="molecule type" value="Genomic_DNA"/>
</dbReference>
<evidence type="ECO:0000256" key="1">
    <source>
        <dbReference type="ARBA" id="ARBA00000085"/>
    </source>
</evidence>
<dbReference type="Gene3D" id="3.10.580.10">
    <property type="entry name" value="CBS-domain"/>
    <property type="match status" value="1"/>
</dbReference>
<evidence type="ECO:0000313" key="13">
    <source>
        <dbReference type="Proteomes" id="UP000620559"/>
    </source>
</evidence>
<dbReference type="PROSITE" id="PS51371">
    <property type="entry name" value="CBS"/>
    <property type="match status" value="2"/>
</dbReference>
<dbReference type="CDD" id="cd00082">
    <property type="entry name" value="HisKA"/>
    <property type="match status" value="1"/>
</dbReference>
<evidence type="ECO:0000256" key="5">
    <source>
        <dbReference type="ARBA" id="ARBA00022777"/>
    </source>
</evidence>
<dbReference type="InterPro" id="IPR036097">
    <property type="entry name" value="HisK_dim/P_sf"/>
</dbReference>
<reference evidence="12" key="1">
    <citation type="submission" date="2020-10" db="EMBL/GenBank/DDBJ databases">
        <authorList>
            <person name="Castelo-Branco R."/>
            <person name="Eusebio N."/>
            <person name="Adriana R."/>
            <person name="Vieira A."/>
            <person name="Brugerolle De Fraissinette N."/>
            <person name="Rezende De Castro R."/>
            <person name="Schneider M.P."/>
            <person name="Vasconcelos V."/>
            <person name="Leao P.N."/>
        </authorList>
    </citation>
    <scope>NUCLEOTIDE SEQUENCE</scope>
    <source>
        <strain evidence="12">LEGE 06105</strain>
    </source>
</reference>
<dbReference type="InterPro" id="IPR046342">
    <property type="entry name" value="CBS_dom_sf"/>
</dbReference>
<dbReference type="PRINTS" id="PR00344">
    <property type="entry name" value="BCTRLSENSOR"/>
</dbReference>
<evidence type="ECO:0000259" key="9">
    <source>
        <dbReference type="PROSITE" id="PS50109"/>
    </source>
</evidence>
<evidence type="ECO:0000256" key="4">
    <source>
        <dbReference type="ARBA" id="ARBA00022679"/>
    </source>
</evidence>
<dbReference type="Gene3D" id="1.10.287.130">
    <property type="match status" value="1"/>
</dbReference>
<dbReference type="InterPro" id="IPR004358">
    <property type="entry name" value="Sig_transdc_His_kin-like_C"/>
</dbReference>
<dbReference type="Pfam" id="PF00512">
    <property type="entry name" value="HisKA"/>
    <property type="match status" value="1"/>
</dbReference>
<dbReference type="PROSITE" id="PS50110">
    <property type="entry name" value="RESPONSE_REGULATORY"/>
    <property type="match status" value="1"/>
</dbReference>
<proteinExistence type="predicted"/>
<dbReference type="SMART" id="SM00448">
    <property type="entry name" value="REC"/>
    <property type="match status" value="1"/>
</dbReference>
<evidence type="ECO:0000256" key="6">
    <source>
        <dbReference type="ARBA" id="ARBA00023012"/>
    </source>
</evidence>
<dbReference type="SMART" id="SM00388">
    <property type="entry name" value="HisKA"/>
    <property type="match status" value="1"/>
</dbReference>
<dbReference type="InterPro" id="IPR005467">
    <property type="entry name" value="His_kinase_dom"/>
</dbReference>
<comment type="catalytic activity">
    <reaction evidence="1">
        <text>ATP + protein L-histidine = ADP + protein N-phospho-L-histidine.</text>
        <dbReference type="EC" id="2.7.13.3"/>
    </reaction>
</comment>
<evidence type="ECO:0000256" key="2">
    <source>
        <dbReference type="ARBA" id="ARBA00012438"/>
    </source>
</evidence>
<dbReference type="GO" id="GO:0009927">
    <property type="term" value="F:histidine phosphotransfer kinase activity"/>
    <property type="evidence" value="ECO:0007669"/>
    <property type="project" value="TreeGrafter"/>
</dbReference>
<dbReference type="SUPFAM" id="SSF54631">
    <property type="entry name" value="CBS-domain pair"/>
    <property type="match status" value="1"/>
</dbReference>
<keyword evidence="8" id="KW-0129">CBS domain</keyword>
<dbReference type="Proteomes" id="UP000620559">
    <property type="component" value="Unassembled WGS sequence"/>
</dbReference>
<dbReference type="SUPFAM" id="SSF47384">
    <property type="entry name" value="Homodimeric domain of signal transducing histidine kinase"/>
    <property type="match status" value="1"/>
</dbReference>
<dbReference type="SUPFAM" id="SSF52172">
    <property type="entry name" value="CheY-like"/>
    <property type="match status" value="1"/>
</dbReference>
<dbReference type="PROSITE" id="PS50109">
    <property type="entry name" value="HIS_KIN"/>
    <property type="match status" value="1"/>
</dbReference>
<evidence type="ECO:0000259" key="11">
    <source>
        <dbReference type="PROSITE" id="PS51371"/>
    </source>
</evidence>
<dbReference type="Pfam" id="PF02518">
    <property type="entry name" value="HATPase_c"/>
    <property type="match status" value="1"/>
</dbReference>
<feature type="domain" description="Response regulatory" evidence="10">
    <location>
        <begin position="695"/>
        <end position="808"/>
    </location>
</feature>
<dbReference type="SUPFAM" id="SSF55874">
    <property type="entry name" value="ATPase domain of HSP90 chaperone/DNA topoisomerase II/histidine kinase"/>
    <property type="match status" value="1"/>
</dbReference>
<organism evidence="12 13">
    <name type="scientific">Plectonema cf. radiosum LEGE 06105</name>
    <dbReference type="NCBI Taxonomy" id="945769"/>
    <lineage>
        <taxon>Bacteria</taxon>
        <taxon>Bacillati</taxon>
        <taxon>Cyanobacteriota</taxon>
        <taxon>Cyanophyceae</taxon>
        <taxon>Oscillatoriophycideae</taxon>
        <taxon>Oscillatoriales</taxon>
        <taxon>Microcoleaceae</taxon>
        <taxon>Plectonema</taxon>
    </lineage>
</organism>
<evidence type="ECO:0000259" key="10">
    <source>
        <dbReference type="PROSITE" id="PS50110"/>
    </source>
</evidence>
<dbReference type="SMART" id="SM00387">
    <property type="entry name" value="HATPase_c"/>
    <property type="match status" value="1"/>
</dbReference>
<protein>
    <recommendedName>
        <fullName evidence="2">histidine kinase</fullName>
        <ecNumber evidence="2">2.7.13.3</ecNumber>
    </recommendedName>
</protein>
<feature type="domain" description="CBS" evidence="11">
    <location>
        <begin position="88"/>
        <end position="149"/>
    </location>
</feature>
<keyword evidence="5 12" id="KW-0418">Kinase</keyword>
<sequence>MSIQHYPLDEFITLVPSCYETTPLTKVLGLFEQQQYDCLVVKNEQQIPLGLLSSTNLLAQIVYEKQDKLGNTQKFDWEQPISCLDSGFIQPIQILSSSLSLEQFGTKLRSQKLPTKSPNWVVVDRDGKFLGLLDSSRLLRHIALSERNEPMVIATGHQQTEYQEVGNGISVISQIKKVHVHGDNTGVISYADAKHKIHQRKLKEKSQLAYKYAAQLLEGLPWALMLETDTQEVVSQNQLWYEQFGELKDPEGLKELLEKTIEGKVTQTDAWDGNEPDVSENVGTSALNRCFADSEPGNCVCIVKMQDGQERVWRFAKTPLDINDTDILDLGNEEISNPELINCENTRLWLVLATDITDQHQLTQELAAKNADLIQLNRLKDEFLACISHELKTPLTAVLGLSRLLSDQQLGKLNDRQARYAQLIHQSGRHLMSVVNDILDLTRMETGQMTLTPSKVNIRNVCDRALKEAKAIHAQTTKATASELDQEYQFILDIELGLEEIVADELRLRQMLIHLLSNAFKFTEAGGEIGLQINCWEGWIAFTVWDTGIGIPDSQQHLIFQKFQQLENPMTRQYEGTGLGLVLTRALARLHGGDVSFLSRENSGSQFTLLLPPSPPNKIVGEIDLSNTQEYFLKPDFIKEDGVLRGSSSMKELSVENISSSLKSNSLNNLNNSNNFKSSANQDSISKLQTVPNSLVLVVETVARYIDDFTKNLSALGYRVVIARSGCEALEKARRLQPKAIFINPLLPLLSGWDVLTLIKSDVATRDIPTIVTASVAEKEQAFSKRADYFLSLPVQHQALAGILEKLSVTPSEQPRDEKGNKVGEVVTPLRILRLVEPEIESLSYHPSLGKHRVIEADDIEQAQLLARVWNFDVMLLDVEMPFAQTYLKQISQSKILAALPLVTRSVETTQAASQISQLSVFPCLTQLGKDKKIDREKAHTLLSVLQIAAGVCCPPNILVVDLTILPDLPGVAINCETKKTNNYDCKTISLPCSAKLPCSLNNQQTQTNSRPTEWFQALVQYLQTAGFKAAMCNTWEEMLQQLRHESVDLLLICLGESTIELNVESLLLALAQMASDLPPLLLLDRRLNSHPTELENLETEETIATQVLPRSISMENLLNKINQALSISN</sequence>
<name>A0A8J7FM15_9CYAN</name>
<evidence type="ECO:0000313" key="12">
    <source>
        <dbReference type="EMBL" id="MBE9215936.1"/>
    </source>
</evidence>
<accession>A0A8J7FM15</accession>
<feature type="domain" description="CBS" evidence="11">
    <location>
        <begin position="11"/>
        <end position="68"/>
    </location>
</feature>
<dbReference type="Pfam" id="PF00571">
    <property type="entry name" value="CBS"/>
    <property type="match status" value="1"/>
</dbReference>
<dbReference type="PANTHER" id="PTHR43047">
    <property type="entry name" value="TWO-COMPONENT HISTIDINE PROTEIN KINASE"/>
    <property type="match status" value="1"/>
</dbReference>
<gene>
    <name evidence="12" type="ORF">IQ247_25285</name>
</gene>
<dbReference type="InterPro" id="IPR001789">
    <property type="entry name" value="Sig_transdc_resp-reg_receiver"/>
</dbReference>
<feature type="domain" description="Histidine kinase" evidence="9">
    <location>
        <begin position="386"/>
        <end position="615"/>
    </location>
</feature>
<dbReference type="PANTHER" id="PTHR43047:SF63">
    <property type="entry name" value="HISTIDINE KINASE"/>
    <property type="match status" value="1"/>
</dbReference>
<dbReference type="EC" id="2.7.13.3" evidence="2"/>
<dbReference type="GO" id="GO:0000155">
    <property type="term" value="F:phosphorelay sensor kinase activity"/>
    <property type="evidence" value="ECO:0007669"/>
    <property type="project" value="InterPro"/>
</dbReference>
<dbReference type="Gene3D" id="3.30.565.10">
    <property type="entry name" value="Histidine kinase-like ATPase, C-terminal domain"/>
    <property type="match status" value="1"/>
</dbReference>
<keyword evidence="3" id="KW-0597">Phosphoprotein</keyword>
<evidence type="ECO:0000256" key="8">
    <source>
        <dbReference type="PROSITE-ProRule" id="PRU00703"/>
    </source>
</evidence>
<comment type="caution">
    <text evidence="7">Lacks conserved residue(s) required for the propagation of feature annotation.</text>
</comment>
<dbReference type="InterPro" id="IPR003661">
    <property type="entry name" value="HisK_dim/P_dom"/>
</dbReference>
<keyword evidence="13" id="KW-1185">Reference proteome</keyword>
<dbReference type="InterPro" id="IPR036890">
    <property type="entry name" value="HATPase_C_sf"/>
</dbReference>
<evidence type="ECO:0000256" key="7">
    <source>
        <dbReference type="PROSITE-ProRule" id="PRU00169"/>
    </source>
</evidence>
<dbReference type="InterPro" id="IPR000644">
    <property type="entry name" value="CBS_dom"/>
</dbReference>
<dbReference type="GO" id="GO:0005886">
    <property type="term" value="C:plasma membrane"/>
    <property type="evidence" value="ECO:0007669"/>
    <property type="project" value="TreeGrafter"/>
</dbReference>
<keyword evidence="4" id="KW-0808">Transferase</keyword>